<keyword evidence="11 18" id="KW-0249">Electron transport</keyword>
<evidence type="ECO:0000256" key="13">
    <source>
        <dbReference type="ARBA" id="ARBA00023027"/>
    </source>
</evidence>
<evidence type="ECO:0000256" key="14">
    <source>
        <dbReference type="ARBA" id="ARBA00023075"/>
    </source>
</evidence>
<evidence type="ECO:0000256" key="8">
    <source>
        <dbReference type="ARBA" id="ARBA00022692"/>
    </source>
</evidence>
<keyword evidence="9 18" id="KW-0999">Mitochondrion inner membrane</keyword>
<feature type="domain" description="NADH:quinone oxidoreductase/Mrp antiporter transmembrane" evidence="19">
    <location>
        <begin position="23"/>
        <end position="277"/>
    </location>
</feature>
<feature type="transmembrane region" description="Helical" evidence="18">
    <location>
        <begin position="119"/>
        <end position="139"/>
    </location>
</feature>
<evidence type="ECO:0000256" key="9">
    <source>
        <dbReference type="ARBA" id="ARBA00022792"/>
    </source>
</evidence>
<evidence type="ECO:0000256" key="11">
    <source>
        <dbReference type="ARBA" id="ARBA00022982"/>
    </source>
</evidence>
<evidence type="ECO:0000256" key="12">
    <source>
        <dbReference type="ARBA" id="ARBA00022989"/>
    </source>
</evidence>
<evidence type="ECO:0000256" key="6">
    <source>
        <dbReference type="ARBA" id="ARBA00022448"/>
    </source>
</evidence>
<dbReference type="GO" id="GO:0008137">
    <property type="term" value="F:NADH dehydrogenase (ubiquinone) activity"/>
    <property type="evidence" value="ECO:0007669"/>
    <property type="project" value="UniProtKB-EC"/>
</dbReference>
<evidence type="ECO:0000256" key="18">
    <source>
        <dbReference type="RuleBase" id="RU003403"/>
    </source>
</evidence>
<dbReference type="PANTHER" id="PTHR46552:SF1">
    <property type="entry name" value="NADH-UBIQUINONE OXIDOREDUCTASE CHAIN 2"/>
    <property type="match status" value="1"/>
</dbReference>
<dbReference type="EMBL" id="MN745103">
    <property type="protein sequence ID" value="QRG31135.1"/>
    <property type="molecule type" value="Genomic_DNA"/>
</dbReference>
<keyword evidence="8 18" id="KW-0812">Transmembrane</keyword>
<comment type="function">
    <text evidence="18">Core subunit of the mitochondrial membrane respiratory chain NADH dehydrogenase (Complex I) which catalyzes electron transfer from NADH through the respiratory chain, using ubiquinone as an electron acceptor. Essential for the catalytic activity and assembly of complex I.</text>
</comment>
<reference evidence="20" key="2">
    <citation type="journal article" date="2020" name="Mitochondrial DNA Part B Resour">
        <title>Mitochondrial genome of Chrysochares punctatus (Coleoptera: Chrysomelidae: Eumolpinae) and phylogenetic analysis.</title>
        <authorList>
            <person name="Feng R.Q."/>
            <person name="Zhang L.J."/>
            <person name="Li M."/>
            <person name="Liu J."/>
            <person name="Wen C.L."/>
            <person name="Yuan M.L."/>
        </authorList>
    </citation>
    <scope>NUCLEOTIDE SEQUENCE</scope>
</reference>
<feature type="transmembrane region" description="Helical" evidence="18">
    <location>
        <begin position="236"/>
        <end position="256"/>
    </location>
</feature>
<comment type="function">
    <text evidence="1">Core subunit of the mitochondrial membrane respiratory chain NADH dehydrogenase (Complex I) that is believed to belong to the minimal assembly required for catalysis. Complex I functions in the transfer of electrons from NADH to the respiratory chain. The immediate electron acceptor for the enzyme is believed to be ubiquinone.</text>
</comment>
<dbReference type="GO" id="GO:0005743">
    <property type="term" value="C:mitochondrial inner membrane"/>
    <property type="evidence" value="ECO:0007669"/>
    <property type="project" value="UniProtKB-SubCell"/>
</dbReference>
<keyword evidence="15 18" id="KW-0496">Mitochondrion</keyword>
<geneLocation type="mitochondrion" evidence="20"/>
<comment type="similarity">
    <text evidence="3 18">Belongs to the complex I subunit 2 family.</text>
</comment>
<reference evidence="20" key="1">
    <citation type="submission" date="2019-11" db="EMBL/GenBank/DDBJ databases">
        <authorList>
            <person name="Feng R.-Q."/>
            <person name="Yuan M.-L."/>
        </authorList>
    </citation>
    <scope>NUCLEOTIDE SEQUENCE</scope>
</reference>
<keyword evidence="16 18" id="KW-0472">Membrane</keyword>
<evidence type="ECO:0000256" key="4">
    <source>
        <dbReference type="ARBA" id="ARBA00012944"/>
    </source>
</evidence>
<evidence type="ECO:0000256" key="16">
    <source>
        <dbReference type="ARBA" id="ARBA00023136"/>
    </source>
</evidence>
<name>A0A890CGT1_9CUCU</name>
<dbReference type="PRINTS" id="PR01436">
    <property type="entry name" value="NADHDHGNASE2"/>
</dbReference>
<evidence type="ECO:0000256" key="7">
    <source>
        <dbReference type="ARBA" id="ARBA00022660"/>
    </source>
</evidence>
<sequence>MMKYYKIMFFMFMIMGTLVTVSSYTWLSLWLGLEINLMSIIPLLTNHKNQFASEAALKYFITQALASSMFLFSMLLLMTKTEQISYWLNNTMMMILYSSIFLKMGAAPFHMWFPEVLEGLSWINCLMMLTWQKIAPMIVIMNNFKFNLFIVAVIFFSLLFSSILGLNQVSMRKILAYSSINHIAWMLASILHTKIIWTVYFFIYSVISTSIVLILKKSAISFIGQINFSKKNEFNNLFLSASILSLAGLPPFLGFLPKWLTINYLIMEKNYFLSMMLILLTLPPIYFYMRLTFSSVTFSTIKSSMKDNSANNFFVIFINILPMFGLIFSTLILNNL</sequence>
<keyword evidence="6" id="KW-0813">Transport</keyword>
<evidence type="ECO:0000256" key="15">
    <source>
        <dbReference type="ARBA" id="ARBA00023128"/>
    </source>
</evidence>
<accession>A0A890CGT1</accession>
<feature type="transmembrane region" description="Helical" evidence="18">
    <location>
        <begin position="146"/>
        <end position="166"/>
    </location>
</feature>
<evidence type="ECO:0000259" key="19">
    <source>
        <dbReference type="Pfam" id="PF00361"/>
    </source>
</evidence>
<organism evidence="20">
    <name type="scientific">Chrysochares punctatus</name>
    <dbReference type="NCBI Taxonomy" id="2741024"/>
    <lineage>
        <taxon>Eukaryota</taxon>
        <taxon>Metazoa</taxon>
        <taxon>Ecdysozoa</taxon>
        <taxon>Arthropoda</taxon>
        <taxon>Hexapoda</taxon>
        <taxon>Insecta</taxon>
        <taxon>Pterygota</taxon>
        <taxon>Neoptera</taxon>
        <taxon>Endopterygota</taxon>
        <taxon>Coleoptera</taxon>
        <taxon>Polyphaga</taxon>
        <taxon>Cucujiformia</taxon>
        <taxon>Chrysomeloidea</taxon>
        <taxon>Chrysomelidae</taxon>
        <taxon>Eumolpinae</taxon>
        <taxon>Chrysochares</taxon>
    </lineage>
</organism>
<keyword evidence="7 18" id="KW-0679">Respiratory chain</keyword>
<feature type="transmembrane region" description="Helical" evidence="18">
    <location>
        <begin position="91"/>
        <end position="113"/>
    </location>
</feature>
<comment type="catalytic activity">
    <reaction evidence="17 18">
        <text>a ubiquinone + NADH + 5 H(+)(in) = a ubiquinol + NAD(+) + 4 H(+)(out)</text>
        <dbReference type="Rhea" id="RHEA:29091"/>
        <dbReference type="Rhea" id="RHEA-COMP:9565"/>
        <dbReference type="Rhea" id="RHEA-COMP:9566"/>
        <dbReference type="ChEBI" id="CHEBI:15378"/>
        <dbReference type="ChEBI" id="CHEBI:16389"/>
        <dbReference type="ChEBI" id="CHEBI:17976"/>
        <dbReference type="ChEBI" id="CHEBI:57540"/>
        <dbReference type="ChEBI" id="CHEBI:57945"/>
        <dbReference type="EC" id="7.1.1.2"/>
    </reaction>
</comment>
<keyword evidence="13 18" id="KW-0520">NAD</keyword>
<evidence type="ECO:0000256" key="3">
    <source>
        <dbReference type="ARBA" id="ARBA00007012"/>
    </source>
</evidence>
<evidence type="ECO:0000256" key="5">
    <source>
        <dbReference type="ARBA" id="ARBA00021008"/>
    </source>
</evidence>
<feature type="transmembrane region" description="Helical" evidence="18">
    <location>
        <begin position="59"/>
        <end position="79"/>
    </location>
</feature>
<feature type="transmembrane region" description="Helical" evidence="18">
    <location>
        <begin position="310"/>
        <end position="333"/>
    </location>
</feature>
<feature type="transmembrane region" description="Helical" evidence="18">
    <location>
        <begin position="271"/>
        <end position="289"/>
    </location>
</feature>
<dbReference type="InterPro" id="IPR003917">
    <property type="entry name" value="NADH_UbQ_OxRdtase_chain2"/>
</dbReference>
<feature type="transmembrane region" description="Helical" evidence="18">
    <location>
        <begin position="195"/>
        <end position="215"/>
    </location>
</feature>
<evidence type="ECO:0000256" key="17">
    <source>
        <dbReference type="ARBA" id="ARBA00049551"/>
    </source>
</evidence>
<dbReference type="InterPro" id="IPR001750">
    <property type="entry name" value="ND/Mrp_TM"/>
</dbReference>
<proteinExistence type="inferred from homology"/>
<dbReference type="Pfam" id="PF00361">
    <property type="entry name" value="Proton_antipo_M"/>
    <property type="match status" value="1"/>
</dbReference>
<keyword evidence="14 18" id="KW-0830">Ubiquinone</keyword>
<feature type="transmembrane region" description="Helical" evidence="18">
    <location>
        <begin position="7"/>
        <end position="27"/>
    </location>
</feature>
<dbReference type="GO" id="GO:0006120">
    <property type="term" value="P:mitochondrial electron transport, NADH to ubiquinone"/>
    <property type="evidence" value="ECO:0007669"/>
    <property type="project" value="InterPro"/>
</dbReference>
<dbReference type="PANTHER" id="PTHR46552">
    <property type="entry name" value="NADH-UBIQUINONE OXIDOREDUCTASE CHAIN 2"/>
    <property type="match status" value="1"/>
</dbReference>
<dbReference type="EC" id="7.1.1.2" evidence="4 18"/>
<gene>
    <name evidence="20" type="primary">nad2</name>
</gene>
<evidence type="ECO:0000256" key="1">
    <source>
        <dbReference type="ARBA" id="ARBA00003257"/>
    </source>
</evidence>
<evidence type="ECO:0000256" key="2">
    <source>
        <dbReference type="ARBA" id="ARBA00004448"/>
    </source>
</evidence>
<comment type="subcellular location">
    <subcellularLocation>
        <location evidence="2 18">Mitochondrion inner membrane</location>
        <topology evidence="2 18">Multi-pass membrane protein</topology>
    </subcellularLocation>
</comment>
<keyword evidence="10 18" id="KW-1278">Translocase</keyword>
<evidence type="ECO:0000256" key="10">
    <source>
        <dbReference type="ARBA" id="ARBA00022967"/>
    </source>
</evidence>
<evidence type="ECO:0000313" key="20">
    <source>
        <dbReference type="EMBL" id="QRG31135.1"/>
    </source>
</evidence>
<protein>
    <recommendedName>
        <fullName evidence="5 18">NADH-ubiquinone oxidoreductase chain 2</fullName>
        <ecNumber evidence="4 18">7.1.1.2</ecNumber>
    </recommendedName>
</protein>
<keyword evidence="12 18" id="KW-1133">Transmembrane helix</keyword>
<dbReference type="InterPro" id="IPR050175">
    <property type="entry name" value="Complex_I_Subunit_2"/>
</dbReference>
<dbReference type="AlphaFoldDB" id="A0A890CGT1"/>